<reference evidence="1" key="2">
    <citation type="submission" date="2022-06" db="UniProtKB">
        <authorList>
            <consortium name="EnsemblMetazoa"/>
        </authorList>
    </citation>
    <scope>IDENTIFICATION</scope>
    <source>
        <strain evidence="1">PS312</strain>
    </source>
</reference>
<evidence type="ECO:0000313" key="1">
    <source>
        <dbReference type="EnsemblMetazoa" id="PPA44046.1"/>
    </source>
</evidence>
<accession>A0A2A6BM31</accession>
<keyword evidence="2" id="KW-1185">Reference proteome</keyword>
<proteinExistence type="predicted"/>
<dbReference type="Proteomes" id="UP000005239">
    <property type="component" value="Unassembled WGS sequence"/>
</dbReference>
<gene>
    <name evidence="1" type="primary">WBGene00282415</name>
</gene>
<dbReference type="EnsemblMetazoa" id="PPA44046.1">
    <property type="protein sequence ID" value="PPA44046.1"/>
    <property type="gene ID" value="WBGene00282415"/>
</dbReference>
<evidence type="ECO:0000313" key="2">
    <source>
        <dbReference type="Proteomes" id="UP000005239"/>
    </source>
</evidence>
<organism evidence="1 2">
    <name type="scientific">Pristionchus pacificus</name>
    <name type="common">Parasitic nematode worm</name>
    <dbReference type="NCBI Taxonomy" id="54126"/>
    <lineage>
        <taxon>Eukaryota</taxon>
        <taxon>Metazoa</taxon>
        <taxon>Ecdysozoa</taxon>
        <taxon>Nematoda</taxon>
        <taxon>Chromadorea</taxon>
        <taxon>Rhabditida</taxon>
        <taxon>Rhabditina</taxon>
        <taxon>Diplogasteromorpha</taxon>
        <taxon>Diplogasteroidea</taxon>
        <taxon>Neodiplogasteridae</taxon>
        <taxon>Pristionchus</taxon>
    </lineage>
</organism>
<sequence length="87" mass="9905">MTFDENPNPLNSYSCKAQHGLKKSLMGNFYFNKNEKPNPEKINQCARLELFRHANPVIGKAVRTKQDIAKEKSESPARANENGKNEK</sequence>
<name>A0A2A6BM31_PRIPA</name>
<dbReference type="AlphaFoldDB" id="A0A2A6BM31"/>
<reference evidence="2" key="1">
    <citation type="journal article" date="2008" name="Nat. Genet.">
        <title>The Pristionchus pacificus genome provides a unique perspective on nematode lifestyle and parasitism.</title>
        <authorList>
            <person name="Dieterich C."/>
            <person name="Clifton S.W."/>
            <person name="Schuster L.N."/>
            <person name="Chinwalla A."/>
            <person name="Delehaunty K."/>
            <person name="Dinkelacker I."/>
            <person name="Fulton L."/>
            <person name="Fulton R."/>
            <person name="Godfrey J."/>
            <person name="Minx P."/>
            <person name="Mitreva M."/>
            <person name="Roeseler W."/>
            <person name="Tian H."/>
            <person name="Witte H."/>
            <person name="Yang S.P."/>
            <person name="Wilson R.K."/>
            <person name="Sommer R.J."/>
        </authorList>
    </citation>
    <scope>NUCLEOTIDE SEQUENCE [LARGE SCALE GENOMIC DNA]</scope>
    <source>
        <strain evidence="2">PS312</strain>
    </source>
</reference>
<protein>
    <submittedName>
        <fullName evidence="1">Uncharacterized protein</fullName>
    </submittedName>
</protein>
<accession>A0A8R1V116</accession>